<feature type="chain" id="PRO_5037847043" description="PDZ domain-containing protein" evidence="1">
    <location>
        <begin position="19"/>
        <end position="253"/>
    </location>
</feature>
<keyword evidence="1" id="KW-0732">Signal</keyword>
<dbReference type="InterPro" id="IPR036034">
    <property type="entry name" value="PDZ_sf"/>
</dbReference>
<dbReference type="AlphaFoldDB" id="A0A918WLN4"/>
<evidence type="ECO:0000256" key="1">
    <source>
        <dbReference type="SAM" id="SignalP"/>
    </source>
</evidence>
<evidence type="ECO:0000313" key="4">
    <source>
        <dbReference type="Proteomes" id="UP000644507"/>
    </source>
</evidence>
<proteinExistence type="predicted"/>
<dbReference type="InterPro" id="IPR001478">
    <property type="entry name" value="PDZ"/>
</dbReference>
<dbReference type="PROSITE" id="PS50106">
    <property type="entry name" value="PDZ"/>
    <property type="match status" value="1"/>
</dbReference>
<reference evidence="3" key="2">
    <citation type="submission" date="2020-09" db="EMBL/GenBank/DDBJ databases">
        <authorList>
            <person name="Sun Q."/>
            <person name="Kim S."/>
        </authorList>
    </citation>
    <scope>NUCLEOTIDE SEQUENCE</scope>
    <source>
        <strain evidence="3">KCTC 12988</strain>
    </source>
</reference>
<name>A0A918WLN4_9BACT</name>
<dbReference type="SMART" id="SM00228">
    <property type="entry name" value="PDZ"/>
    <property type="match status" value="1"/>
</dbReference>
<dbReference type="SUPFAM" id="SSF50156">
    <property type="entry name" value="PDZ domain-like"/>
    <property type="match status" value="1"/>
</dbReference>
<dbReference type="CDD" id="cd06779">
    <property type="entry name" value="cpPDZ_Deg_HtrA-like"/>
    <property type="match status" value="1"/>
</dbReference>
<reference evidence="3" key="1">
    <citation type="journal article" date="2014" name="Int. J. Syst. Evol. Microbiol.">
        <title>Complete genome sequence of Corynebacterium casei LMG S-19264T (=DSM 44701T), isolated from a smear-ripened cheese.</title>
        <authorList>
            <consortium name="US DOE Joint Genome Institute (JGI-PGF)"/>
            <person name="Walter F."/>
            <person name="Albersmeier A."/>
            <person name="Kalinowski J."/>
            <person name="Ruckert C."/>
        </authorList>
    </citation>
    <scope>NUCLEOTIDE SEQUENCE</scope>
    <source>
        <strain evidence="3">KCTC 12988</strain>
    </source>
</reference>
<feature type="signal peptide" evidence="1">
    <location>
        <begin position="1"/>
        <end position="18"/>
    </location>
</feature>
<dbReference type="Gene3D" id="2.30.42.10">
    <property type="match status" value="1"/>
</dbReference>
<organism evidence="3 4">
    <name type="scientific">Roseibacillus persicicus</name>
    <dbReference type="NCBI Taxonomy" id="454148"/>
    <lineage>
        <taxon>Bacteria</taxon>
        <taxon>Pseudomonadati</taxon>
        <taxon>Verrucomicrobiota</taxon>
        <taxon>Verrucomicrobiia</taxon>
        <taxon>Verrucomicrobiales</taxon>
        <taxon>Verrucomicrobiaceae</taxon>
        <taxon>Roseibacillus</taxon>
    </lineage>
</organism>
<protein>
    <recommendedName>
        <fullName evidence="2">PDZ domain-containing protein</fullName>
    </recommendedName>
</protein>
<evidence type="ECO:0000259" key="2">
    <source>
        <dbReference type="PROSITE" id="PS50106"/>
    </source>
</evidence>
<gene>
    <name evidence="3" type="ORF">GCM10007100_26610</name>
</gene>
<accession>A0A918WLN4</accession>
<sequence length="253" mass="27889">MRIFTLVILIVSMCGALADGPSRGRGGHREQAGGPWLGVDLDWVEKGTAAQLKDVPKGFGLLVEEVEPQSPARAAGLQPLDVLWKFNDQFIANKWQLYALMKMEGVGSVVQLSISRAGETHVLPLTIGTRPERTGEIAKAAGEVFMPPIPGDYVRQVDIGKRSGFIAEGDSVVSLSKSPEGYLYSVTHCNDVLHQGLLKDTDESQWPKSLDEKNRRKLRALFHSLLNAEERDLDDRALPRVRRVPTPAKDTKK</sequence>
<evidence type="ECO:0000313" key="3">
    <source>
        <dbReference type="EMBL" id="GHC58334.1"/>
    </source>
</evidence>
<dbReference type="Proteomes" id="UP000644507">
    <property type="component" value="Unassembled WGS sequence"/>
</dbReference>
<keyword evidence="4" id="KW-1185">Reference proteome</keyword>
<feature type="domain" description="PDZ" evidence="2">
    <location>
        <begin position="29"/>
        <end position="118"/>
    </location>
</feature>
<dbReference type="RefSeq" id="WP_189570696.1">
    <property type="nucleotide sequence ID" value="NZ_BMXI01000011.1"/>
</dbReference>
<comment type="caution">
    <text evidence="3">The sequence shown here is derived from an EMBL/GenBank/DDBJ whole genome shotgun (WGS) entry which is preliminary data.</text>
</comment>
<dbReference type="Pfam" id="PF13180">
    <property type="entry name" value="PDZ_2"/>
    <property type="match status" value="1"/>
</dbReference>
<dbReference type="EMBL" id="BMXI01000011">
    <property type="protein sequence ID" value="GHC58334.1"/>
    <property type="molecule type" value="Genomic_DNA"/>
</dbReference>